<organism evidence="5 6">
    <name type="scientific">Clostridium thailandense</name>
    <dbReference type="NCBI Taxonomy" id="2794346"/>
    <lineage>
        <taxon>Bacteria</taxon>
        <taxon>Bacillati</taxon>
        <taxon>Bacillota</taxon>
        <taxon>Clostridia</taxon>
        <taxon>Eubacteriales</taxon>
        <taxon>Clostridiaceae</taxon>
        <taxon>Clostridium</taxon>
    </lineage>
</organism>
<evidence type="ECO:0000259" key="4">
    <source>
        <dbReference type="PROSITE" id="PS50043"/>
    </source>
</evidence>
<accession>A0A949TMM8</accession>
<evidence type="ECO:0000313" key="6">
    <source>
        <dbReference type="Proteomes" id="UP000694308"/>
    </source>
</evidence>
<dbReference type="CDD" id="cd06170">
    <property type="entry name" value="LuxR_C_like"/>
    <property type="match status" value="1"/>
</dbReference>
<dbReference type="PANTHER" id="PTHR44688:SF16">
    <property type="entry name" value="DNA-BINDING TRANSCRIPTIONAL ACTIVATOR DEVR_DOSR"/>
    <property type="match status" value="1"/>
</dbReference>
<dbReference type="InterPro" id="IPR059106">
    <property type="entry name" value="WHD_MalT"/>
</dbReference>
<evidence type="ECO:0000256" key="1">
    <source>
        <dbReference type="ARBA" id="ARBA00023015"/>
    </source>
</evidence>
<dbReference type="AlphaFoldDB" id="A0A949TMM8"/>
<dbReference type="Pfam" id="PF25873">
    <property type="entry name" value="WHD_MalT"/>
    <property type="match status" value="1"/>
</dbReference>
<reference evidence="5" key="1">
    <citation type="submission" date="2020-12" db="EMBL/GenBank/DDBJ databases">
        <title>Clostridium thailandense sp. nov., a novel acetogenic bacterium isolated from peat land soil in Thailand.</title>
        <authorList>
            <person name="Chaikitkaew S."/>
            <person name="Birkeland N.K."/>
        </authorList>
    </citation>
    <scope>NUCLEOTIDE SEQUENCE</scope>
    <source>
        <strain evidence="5">PL3</strain>
    </source>
</reference>
<proteinExistence type="predicted"/>
<feature type="domain" description="HTH luxR-type" evidence="4">
    <location>
        <begin position="789"/>
        <end position="854"/>
    </location>
</feature>
<dbReference type="InterPro" id="IPR000792">
    <property type="entry name" value="Tscrpt_reg_LuxR_C"/>
</dbReference>
<dbReference type="PROSITE" id="PS50043">
    <property type="entry name" value="HTH_LUXR_2"/>
    <property type="match status" value="1"/>
</dbReference>
<evidence type="ECO:0000313" key="5">
    <source>
        <dbReference type="EMBL" id="MBV7272082.1"/>
    </source>
</evidence>
<keyword evidence="2" id="KW-0238">DNA-binding</keyword>
<dbReference type="RefSeq" id="WP_218319116.1">
    <property type="nucleotide sequence ID" value="NZ_JAEEGC010000018.1"/>
</dbReference>
<name>A0A949TMM8_9CLOT</name>
<keyword evidence="3" id="KW-0804">Transcription</keyword>
<protein>
    <recommendedName>
        <fullName evidence="4">HTH luxR-type domain-containing protein</fullName>
    </recommendedName>
</protein>
<keyword evidence="1" id="KW-0805">Transcription regulation</keyword>
<evidence type="ECO:0000256" key="2">
    <source>
        <dbReference type="ARBA" id="ARBA00023125"/>
    </source>
</evidence>
<sequence length="855" mass="98711">MIKETQTDIGLLKTKCSIPKINNCLIPRIFINNMLEESLSHKLTIITAPAGYGKTTAVLKWLEGISIPCAWFSIDSDDNDPFTFWSYSCAALSNISDDIIDTAEYIFESQELFKASAHLSVMIDNLSIISSDFFFVLDDFHLITNPVILEGLSYFITYLPSNMHLIITSRVEPALKLAKLSLKEDLVRIQANELRFETEEISKYYETRGYFLPKEDIHKIERYTEGWAAALVAVSLSLKDEKNRHNVINNFGSNNLYIEDYLAEDVYNTWTRKQQDFMEKISILDRMCGPLCKEITNYAGDELLKELYTQNSFLVALDYEGIWFRYHHLFLNFLRKKLLKRDSSLIQTLHYKAGEWFKAQGFFNEAINHFLKGSHYEAALPLIEKHSQIPIRKGEFSNVISWIERLPVKYVENSFMIMIIKATYFIGTDDFKNASKYIERMQLALEKEDKNTFSKDFNTVYLMIKANFFIRQGNIKNTLLTIKEAAARGLTNAINTEYMDFNLFDISIFRAPYHALVKILRKNFNEYDSLVGNYRTLISTNPGYAPLIKGELYYESGKLNEALTELLNSIDEAVNARCTGALVPAMITLAKIKRAHGDIQGALEVIKECETKVAEFNKPHWNYMLNAFKVRLYIDLNDTELIDNWMKENRLNIYQNIIKIQEYELIVFGRVLIHKQRYNDANILLNRLLSFAISQKKDHSIVEISNLLAIAAIKDLNEEIAENHLKNALSIGIKEGYVRSFVDEFAPMNSLLEMYINRNTQRDKLSVYAKNLLNQTKEAAKHFIVPVNSNTIENLLTAMEKKVLHLIIDTYTNKEIAEKLGITIRTVKAHTGNIYIKLKVKNRIQCIKKIKESSM</sequence>
<dbReference type="InterPro" id="IPR041617">
    <property type="entry name" value="TPR_MalT"/>
</dbReference>
<dbReference type="SMART" id="SM00421">
    <property type="entry name" value="HTH_LUXR"/>
    <property type="match status" value="1"/>
</dbReference>
<dbReference type="Proteomes" id="UP000694308">
    <property type="component" value="Unassembled WGS sequence"/>
</dbReference>
<dbReference type="Pfam" id="PF00196">
    <property type="entry name" value="GerE"/>
    <property type="match status" value="1"/>
</dbReference>
<keyword evidence="6" id="KW-1185">Reference proteome</keyword>
<dbReference type="Pfam" id="PF17874">
    <property type="entry name" value="TPR_MalT"/>
    <property type="match status" value="1"/>
</dbReference>
<gene>
    <name evidence="5" type="ORF">I6U48_04015</name>
</gene>
<dbReference type="PANTHER" id="PTHR44688">
    <property type="entry name" value="DNA-BINDING TRANSCRIPTIONAL ACTIVATOR DEVR_DOSR"/>
    <property type="match status" value="1"/>
</dbReference>
<comment type="caution">
    <text evidence="5">The sequence shown here is derived from an EMBL/GenBank/DDBJ whole genome shotgun (WGS) entry which is preliminary data.</text>
</comment>
<evidence type="ECO:0000256" key="3">
    <source>
        <dbReference type="ARBA" id="ARBA00023163"/>
    </source>
</evidence>
<dbReference type="EMBL" id="JAEEGC010000018">
    <property type="protein sequence ID" value="MBV7272082.1"/>
    <property type="molecule type" value="Genomic_DNA"/>
</dbReference>
<dbReference type="GO" id="GO:0006355">
    <property type="term" value="P:regulation of DNA-templated transcription"/>
    <property type="evidence" value="ECO:0007669"/>
    <property type="project" value="InterPro"/>
</dbReference>
<dbReference type="GO" id="GO:0003677">
    <property type="term" value="F:DNA binding"/>
    <property type="evidence" value="ECO:0007669"/>
    <property type="project" value="UniProtKB-KW"/>
</dbReference>